<organism evidence="1 2">
    <name type="scientific">Iodobacter ciconiae</name>
    <dbReference type="NCBI Taxonomy" id="2496266"/>
    <lineage>
        <taxon>Bacteria</taxon>
        <taxon>Pseudomonadati</taxon>
        <taxon>Pseudomonadota</taxon>
        <taxon>Betaproteobacteria</taxon>
        <taxon>Neisseriales</taxon>
        <taxon>Chitinibacteraceae</taxon>
        <taxon>Iodobacter</taxon>
    </lineage>
</organism>
<dbReference type="OrthoDB" id="9007592at2"/>
<dbReference type="SUPFAM" id="SSF57783">
    <property type="entry name" value="Zinc beta-ribbon"/>
    <property type="match status" value="1"/>
</dbReference>
<reference evidence="1 2" key="1">
    <citation type="submission" date="2018-12" db="EMBL/GenBank/DDBJ databases">
        <title>Complete genome sequence of Iodobacter sp. H11R3.</title>
        <authorList>
            <person name="Bae J.-W."/>
        </authorList>
    </citation>
    <scope>NUCLEOTIDE SEQUENCE [LARGE SCALE GENOMIC DNA]</scope>
    <source>
        <strain evidence="1 2">H11R3</strain>
    </source>
</reference>
<dbReference type="KEGG" id="iod:EJO50_02820"/>
<sequence length="100" mass="11184">MALPFAFVIFVSFGVIIMAVEIHCPYCNSKTHTRTSVRITPTATTAQVGCRSCGARLKVGFQITEARVAKYSEDQEVFKWTDFPPSNDPKFKEQQLPLAL</sequence>
<gene>
    <name evidence="1" type="ORF">EJO50_02820</name>
</gene>
<dbReference type="EMBL" id="CP034433">
    <property type="protein sequence ID" value="AZN35512.1"/>
    <property type="molecule type" value="Genomic_DNA"/>
</dbReference>
<dbReference type="Proteomes" id="UP000282438">
    <property type="component" value="Chromosome"/>
</dbReference>
<dbReference type="AlphaFoldDB" id="A0A3S8ZPX9"/>
<evidence type="ECO:0000313" key="1">
    <source>
        <dbReference type="EMBL" id="AZN35512.1"/>
    </source>
</evidence>
<name>A0A3S8ZPX9_9NEIS</name>
<proteinExistence type="predicted"/>
<protein>
    <submittedName>
        <fullName evidence="1">Uncharacterized protein</fullName>
    </submittedName>
</protein>
<evidence type="ECO:0000313" key="2">
    <source>
        <dbReference type="Proteomes" id="UP000282438"/>
    </source>
</evidence>
<keyword evidence="2" id="KW-1185">Reference proteome</keyword>
<accession>A0A3S8ZPX9</accession>